<feature type="domain" description="C2H2-type" evidence="3">
    <location>
        <begin position="484"/>
        <end position="508"/>
    </location>
</feature>
<dbReference type="GO" id="GO:0008270">
    <property type="term" value="F:zinc ion binding"/>
    <property type="evidence" value="ECO:0007669"/>
    <property type="project" value="InterPro"/>
</dbReference>
<feature type="compositionally biased region" description="Basic residues" evidence="2">
    <location>
        <begin position="207"/>
        <end position="216"/>
    </location>
</feature>
<feature type="domain" description="C2H2-type" evidence="3">
    <location>
        <begin position="414"/>
        <end position="438"/>
    </location>
</feature>
<feature type="domain" description="U1-type" evidence="4">
    <location>
        <begin position="411"/>
        <end position="445"/>
    </location>
</feature>
<dbReference type="InterPro" id="IPR003604">
    <property type="entry name" value="Matrin/U1-like-C_Znf_C2H2"/>
</dbReference>
<organism evidence="5 6">
    <name type="scientific">Aegilops tauschii subsp. strangulata</name>
    <name type="common">Goatgrass</name>
    <dbReference type="NCBI Taxonomy" id="200361"/>
    <lineage>
        <taxon>Eukaryota</taxon>
        <taxon>Viridiplantae</taxon>
        <taxon>Streptophyta</taxon>
        <taxon>Embryophyta</taxon>
        <taxon>Tracheophyta</taxon>
        <taxon>Spermatophyta</taxon>
        <taxon>Magnoliopsida</taxon>
        <taxon>Liliopsida</taxon>
        <taxon>Poales</taxon>
        <taxon>Poaceae</taxon>
        <taxon>BOP clade</taxon>
        <taxon>Pooideae</taxon>
        <taxon>Triticodae</taxon>
        <taxon>Triticeae</taxon>
        <taxon>Triticinae</taxon>
        <taxon>Aegilops</taxon>
    </lineage>
</organism>
<accession>A0A452ZM39</accession>
<dbReference type="SMART" id="SM00355">
    <property type="entry name" value="ZnF_C2H2"/>
    <property type="match status" value="6"/>
</dbReference>
<dbReference type="STRING" id="200361.A0A452ZM39"/>
<dbReference type="InterPro" id="IPR013087">
    <property type="entry name" value="Znf_C2H2_type"/>
</dbReference>
<reference evidence="5" key="3">
    <citation type="journal article" date="2017" name="Nature">
        <title>Genome sequence of the progenitor of the wheat D genome Aegilops tauschii.</title>
        <authorList>
            <person name="Luo M.C."/>
            <person name="Gu Y.Q."/>
            <person name="Puiu D."/>
            <person name="Wang H."/>
            <person name="Twardziok S.O."/>
            <person name="Deal K.R."/>
            <person name="Huo N."/>
            <person name="Zhu T."/>
            <person name="Wang L."/>
            <person name="Wang Y."/>
            <person name="McGuire P.E."/>
            <person name="Liu S."/>
            <person name="Long H."/>
            <person name="Ramasamy R.K."/>
            <person name="Rodriguez J.C."/>
            <person name="Van S.L."/>
            <person name="Yuan L."/>
            <person name="Wang Z."/>
            <person name="Xia Z."/>
            <person name="Xiao L."/>
            <person name="Anderson O.D."/>
            <person name="Ouyang S."/>
            <person name="Liang Y."/>
            <person name="Zimin A.V."/>
            <person name="Pertea G."/>
            <person name="Qi P."/>
            <person name="Bennetzen J.L."/>
            <person name="Dai X."/>
            <person name="Dawson M.W."/>
            <person name="Muller H.G."/>
            <person name="Kugler K."/>
            <person name="Rivarola-Duarte L."/>
            <person name="Spannagl M."/>
            <person name="Mayer K.F.X."/>
            <person name="Lu F.H."/>
            <person name="Bevan M.W."/>
            <person name="Leroy P."/>
            <person name="Li P."/>
            <person name="You F.M."/>
            <person name="Sun Q."/>
            <person name="Liu Z."/>
            <person name="Lyons E."/>
            <person name="Wicker T."/>
            <person name="Salzberg S.L."/>
            <person name="Devos K.M."/>
            <person name="Dvorak J."/>
        </authorList>
    </citation>
    <scope>NUCLEOTIDE SEQUENCE [LARGE SCALE GENOMIC DNA]</scope>
    <source>
        <strain evidence="5">cv. AL8/78</strain>
    </source>
</reference>
<evidence type="ECO:0000259" key="3">
    <source>
        <dbReference type="SMART" id="SM00355"/>
    </source>
</evidence>
<dbReference type="AlphaFoldDB" id="A0A452ZM39"/>
<keyword evidence="1" id="KW-0175">Coiled coil</keyword>
<evidence type="ECO:0000259" key="4">
    <source>
        <dbReference type="SMART" id="SM00451"/>
    </source>
</evidence>
<dbReference type="Pfam" id="PF12874">
    <property type="entry name" value="zf-met"/>
    <property type="match status" value="5"/>
</dbReference>
<reference evidence="6" key="2">
    <citation type="journal article" date="2017" name="Nat. Plants">
        <title>The Aegilops tauschii genome reveals multiple impacts of transposons.</title>
        <authorList>
            <person name="Zhao G."/>
            <person name="Zou C."/>
            <person name="Li K."/>
            <person name="Wang K."/>
            <person name="Li T."/>
            <person name="Gao L."/>
            <person name="Zhang X."/>
            <person name="Wang H."/>
            <person name="Yang Z."/>
            <person name="Liu X."/>
            <person name="Jiang W."/>
            <person name="Mao L."/>
            <person name="Kong X."/>
            <person name="Jiao Y."/>
            <person name="Jia J."/>
        </authorList>
    </citation>
    <scope>NUCLEOTIDE SEQUENCE [LARGE SCALE GENOMIC DNA]</scope>
    <source>
        <strain evidence="6">cv. AL8/78</strain>
    </source>
</reference>
<feature type="domain" description="U1-type" evidence="4">
    <location>
        <begin position="265"/>
        <end position="299"/>
    </location>
</feature>
<dbReference type="Gene3D" id="3.30.160.60">
    <property type="entry name" value="Classic Zinc Finger"/>
    <property type="match status" value="3"/>
</dbReference>
<evidence type="ECO:0008006" key="7">
    <source>
        <dbReference type="Google" id="ProtNLM"/>
    </source>
</evidence>
<evidence type="ECO:0000256" key="1">
    <source>
        <dbReference type="SAM" id="Coils"/>
    </source>
</evidence>
<feature type="region of interest" description="Disordered" evidence="2">
    <location>
        <begin position="798"/>
        <end position="823"/>
    </location>
</feature>
<dbReference type="SUPFAM" id="SSF57667">
    <property type="entry name" value="beta-beta-alpha zinc fingers"/>
    <property type="match status" value="4"/>
</dbReference>
<dbReference type="Gramene" id="AET1Gv20830700.1">
    <property type="protein sequence ID" value="AET1Gv20830700.1"/>
    <property type="gene ID" value="AET1Gv20830700"/>
</dbReference>
<feature type="region of interest" description="Disordered" evidence="2">
    <location>
        <begin position="205"/>
        <end position="247"/>
    </location>
</feature>
<feature type="domain" description="C2H2-type" evidence="3">
    <location>
        <begin position="268"/>
        <end position="292"/>
    </location>
</feature>
<proteinExistence type="predicted"/>
<feature type="region of interest" description="Disordered" evidence="2">
    <location>
        <begin position="898"/>
        <end position="920"/>
    </location>
</feature>
<name>A0A452ZM39_AEGTS</name>
<feature type="domain" description="C2H2-type" evidence="3">
    <location>
        <begin position="546"/>
        <end position="570"/>
    </location>
</feature>
<evidence type="ECO:0000256" key="2">
    <source>
        <dbReference type="SAM" id="MobiDB-lite"/>
    </source>
</evidence>
<feature type="coiled-coil region" evidence="1">
    <location>
        <begin position="87"/>
        <end position="116"/>
    </location>
</feature>
<dbReference type="Proteomes" id="UP000015105">
    <property type="component" value="Chromosome 1D"/>
</dbReference>
<keyword evidence="6" id="KW-1185">Reference proteome</keyword>
<feature type="domain" description="U1-type" evidence="4">
    <location>
        <begin position="346"/>
        <end position="375"/>
    </location>
</feature>
<evidence type="ECO:0000313" key="6">
    <source>
        <dbReference type="Proteomes" id="UP000015105"/>
    </source>
</evidence>
<dbReference type="PANTHER" id="PTHR47487:SF2">
    <property type="entry name" value="C2H2-TYPE DOMAIN-CONTAINING PROTEIN"/>
    <property type="match status" value="1"/>
</dbReference>
<reference evidence="5" key="5">
    <citation type="journal article" date="2021" name="G3 (Bethesda)">
        <title>Aegilops tauschii genome assembly Aet v5.0 features greater sequence contiguity and improved annotation.</title>
        <authorList>
            <person name="Wang L."/>
            <person name="Zhu T."/>
            <person name="Rodriguez J.C."/>
            <person name="Deal K.R."/>
            <person name="Dubcovsky J."/>
            <person name="McGuire P.E."/>
            <person name="Lux T."/>
            <person name="Spannagl M."/>
            <person name="Mayer K.F.X."/>
            <person name="Baldrich P."/>
            <person name="Meyers B.C."/>
            <person name="Huo N."/>
            <person name="Gu Y.Q."/>
            <person name="Zhou H."/>
            <person name="Devos K.M."/>
            <person name="Bennetzen J.L."/>
            <person name="Unver T."/>
            <person name="Budak H."/>
            <person name="Gulick P.J."/>
            <person name="Galiba G."/>
            <person name="Kalapos B."/>
            <person name="Nelson D.R."/>
            <person name="Li P."/>
            <person name="You F.M."/>
            <person name="Luo M.C."/>
            <person name="Dvorak J."/>
        </authorList>
    </citation>
    <scope>NUCLEOTIDE SEQUENCE [LARGE SCALE GENOMIC DNA]</scope>
    <source>
        <strain evidence="5">cv. AL8/78</strain>
    </source>
</reference>
<feature type="region of interest" description="Disordered" evidence="2">
    <location>
        <begin position="57"/>
        <end position="82"/>
    </location>
</feature>
<feature type="domain" description="U1-type" evidence="4">
    <location>
        <begin position="481"/>
        <end position="515"/>
    </location>
</feature>
<feature type="region of interest" description="Disordered" evidence="2">
    <location>
        <begin position="1"/>
        <end position="24"/>
    </location>
</feature>
<dbReference type="InterPro" id="IPR036236">
    <property type="entry name" value="Znf_C2H2_sf"/>
</dbReference>
<feature type="domain" description="U1-type" evidence="4">
    <location>
        <begin position="183"/>
        <end position="217"/>
    </location>
</feature>
<feature type="domain" description="U1-type" evidence="4">
    <location>
        <begin position="543"/>
        <end position="577"/>
    </location>
</feature>
<dbReference type="PANTHER" id="PTHR47487">
    <property type="entry name" value="OS06G0651300 PROTEIN-RELATED"/>
    <property type="match status" value="1"/>
</dbReference>
<protein>
    <recommendedName>
        <fullName evidence="7">C2H2-type domain-containing protein</fullName>
    </recommendedName>
</protein>
<sequence>HPGPTGRLPIQQNPQNPRSRGLAMEFHYRAGDERCPSAGAAATSANSETAATRVPNVLVGGDGAGYHGENSPPPASDPDELRRRAAKERIRARILREEAETMALEAEVRRELMEERARLLVGLAGGSEHRAVPSLKTVAPYFHESVQAGSKVDVSAAVPGKRKNPDVHDTSAVLAATGSKKPKPDLTCTVCNITATSEVALQEHLGGKSHGKKAAKHAQPLPGTGQPEEDAFSLKVNGSPALPAKGKNPSVAVASMALAEKRCDNLGLNCTVCGITASSQKNMQDHLKWKIHMRKTAMIAQLYPKENGVCSKPNASAAVLPAKRKNSDVVPAASTLSAGPSSKNQKRDLTCTATSEKGMKDHLKGKAHMKMAASLAPGEAEEDAEVEGGYTPRKFHMLTDSGTLCEVVQLNGSILCEVCDVQTADIVTMMCHLQGTKHVSKQAKQKQCEAVEPPAATAAGGDGPGSEMVPAGASDVGRVDGGSLLCELCNVKVPSECAMQSHLSGRKHTNKAKVAAVGVGACGNGSGSEIVPMEANGVRRLDGGILLCELCDVKAPSECVMQTHLSGRKHINKQKANVDAGAGQGVKKAAAADATIGSPSKEAASIVVNGSDDSVKKPAAGEMEVAVSSAGQGVKKAAAAAATIGSPSKETASIIVNGSDDSVKKPAAGEMEVAVSSAGQGVKKAAAAAAGGTIGSSSKEATSIVVNGSDDSVKKPAAGEMEVALSSAGQGVKKAAAADDTIGSSSKEAANIIVKGSDDSVKKPTAGEMEVVVSSATPQVDVAAPVCARVSSVPPMEVDEAAGAGDGAAKAEEQEKADAEEEGAVEIDGGAAVTGEDYNIKVEGKQFVTLRQADHSLSCGLCGVHGCDKRGMISHLYTRDHWRRARLAEEKKRASEAALEAVNKDGDGVPVTDGAAQVDN</sequence>
<evidence type="ECO:0000313" key="5">
    <source>
        <dbReference type="EnsemblPlants" id="AET1Gv20830700.1"/>
    </source>
</evidence>
<reference evidence="6" key="1">
    <citation type="journal article" date="2014" name="Science">
        <title>Ancient hybridizations among the ancestral genomes of bread wheat.</title>
        <authorList>
            <consortium name="International Wheat Genome Sequencing Consortium,"/>
            <person name="Marcussen T."/>
            <person name="Sandve S.R."/>
            <person name="Heier L."/>
            <person name="Spannagl M."/>
            <person name="Pfeifer M."/>
            <person name="Jakobsen K.S."/>
            <person name="Wulff B.B."/>
            <person name="Steuernagel B."/>
            <person name="Mayer K.F."/>
            <person name="Olsen O.A."/>
        </authorList>
    </citation>
    <scope>NUCLEOTIDE SEQUENCE [LARGE SCALE GENOMIC DNA]</scope>
    <source>
        <strain evidence="6">cv. AL8/78</strain>
    </source>
</reference>
<dbReference type="EnsemblPlants" id="AET1Gv20830700.1">
    <property type="protein sequence ID" value="AET1Gv20830700.1"/>
    <property type="gene ID" value="AET1Gv20830700"/>
</dbReference>
<dbReference type="SMART" id="SM00451">
    <property type="entry name" value="ZnF_U1"/>
    <property type="match status" value="6"/>
</dbReference>
<feature type="domain" description="C2H2-type" evidence="3">
    <location>
        <begin position="186"/>
        <end position="210"/>
    </location>
</feature>
<reference evidence="5" key="4">
    <citation type="submission" date="2019-03" db="UniProtKB">
        <authorList>
            <consortium name="EnsemblPlants"/>
        </authorList>
    </citation>
    <scope>IDENTIFICATION</scope>
</reference>
<dbReference type="GO" id="GO:0003676">
    <property type="term" value="F:nucleic acid binding"/>
    <property type="evidence" value="ECO:0007669"/>
    <property type="project" value="InterPro"/>
</dbReference>
<feature type="domain" description="C2H2-type" evidence="3">
    <location>
        <begin position="857"/>
        <end position="881"/>
    </location>
</feature>